<sequence length="402" mass="46377">MSKNILIVSQSHLSRNPRVLKEATALADNGYNVSILTAIYNNDLYQEDLELLHGTTINYQLYSDLRNVNFASIKQRLIRKIAVFILKYLKFETKSCLGYNAYGLKKRLTISTADLYIMHQELATVIGSEMLSNNDRKIAFDIEDWYSEDLLPQARKYRPIKLLKKIESISLHKGIYCSTTSNALANKLAEVYKCKPPLVIYNVFPNNNHFFNKEKEVVTPLKLFWFSQTVGEGRGIENFIKLINSTKEKVELHLLGNVSSIFRDTLKNILSQKHHMYFHETVLENELAEKISSFDIGLALELTIPPSRNYTITNKFFQYLQSGLPIIASKTVGQNEIFENLKPGFQLSQKPDLKETNLFFEWLNNPIEIIAARQRAIKAAQIYNWEIESKKLLNLVKKVLEE</sequence>
<dbReference type="AlphaFoldDB" id="A0A934PSK6"/>
<protein>
    <recommendedName>
        <fullName evidence="3">Glycosyltransferase involved in cell wall biosynthesis</fullName>
    </recommendedName>
</protein>
<comment type="caution">
    <text evidence="1">The sequence shown here is derived from an EMBL/GenBank/DDBJ whole genome shotgun (WGS) entry which is preliminary data.</text>
</comment>
<dbReference type="EMBL" id="JAEHFW010000001">
    <property type="protein sequence ID" value="MBK0378193.1"/>
    <property type="molecule type" value="Genomic_DNA"/>
</dbReference>
<evidence type="ECO:0000313" key="2">
    <source>
        <dbReference type="Proteomes" id="UP000613193"/>
    </source>
</evidence>
<dbReference type="Gene3D" id="3.40.50.2000">
    <property type="entry name" value="Glycogen Phosphorylase B"/>
    <property type="match status" value="1"/>
</dbReference>
<dbReference type="RefSeq" id="WP_200063756.1">
    <property type="nucleotide sequence ID" value="NZ_JAEHFW010000001.1"/>
</dbReference>
<evidence type="ECO:0008006" key="3">
    <source>
        <dbReference type="Google" id="ProtNLM"/>
    </source>
</evidence>
<accession>A0A934PSK6</accession>
<name>A0A934PSK6_9SPHI</name>
<gene>
    <name evidence="1" type="ORF">I5M19_02685</name>
</gene>
<dbReference type="Proteomes" id="UP000613193">
    <property type="component" value="Unassembled WGS sequence"/>
</dbReference>
<organism evidence="1 2">
    <name type="scientific">Mucilaginibacter segetis</name>
    <dbReference type="NCBI Taxonomy" id="2793071"/>
    <lineage>
        <taxon>Bacteria</taxon>
        <taxon>Pseudomonadati</taxon>
        <taxon>Bacteroidota</taxon>
        <taxon>Sphingobacteriia</taxon>
        <taxon>Sphingobacteriales</taxon>
        <taxon>Sphingobacteriaceae</taxon>
        <taxon>Mucilaginibacter</taxon>
    </lineage>
</organism>
<reference evidence="1" key="1">
    <citation type="submission" date="2020-12" db="EMBL/GenBank/DDBJ databases">
        <title>Bacterial novel species Mucilaginibacter sp. SD-g isolated from soil.</title>
        <authorList>
            <person name="Jung H.-Y."/>
        </authorList>
    </citation>
    <scope>NUCLEOTIDE SEQUENCE</scope>
    <source>
        <strain evidence="1">SD-g</strain>
    </source>
</reference>
<keyword evidence="2" id="KW-1185">Reference proteome</keyword>
<proteinExistence type="predicted"/>
<dbReference type="SUPFAM" id="SSF53756">
    <property type="entry name" value="UDP-Glycosyltransferase/glycogen phosphorylase"/>
    <property type="match status" value="1"/>
</dbReference>
<evidence type="ECO:0000313" key="1">
    <source>
        <dbReference type="EMBL" id="MBK0378193.1"/>
    </source>
</evidence>